<sequence length="108" mass="12028">RLRKCKALIDQNKRECARVLGDSIIEDLAQTIAALAHLRQAKKRVILNRKLNKLQSPNTGSSNLVHDLSSKQLTEQQLRVLQREACCNTADADPVHFIAAVEAMLAKT</sequence>
<organism evidence="1 2">
    <name type="scientific">Dibothriocephalus latus</name>
    <name type="common">Fish tapeworm</name>
    <name type="synonym">Diphyllobothrium latum</name>
    <dbReference type="NCBI Taxonomy" id="60516"/>
    <lineage>
        <taxon>Eukaryota</taxon>
        <taxon>Metazoa</taxon>
        <taxon>Spiralia</taxon>
        <taxon>Lophotrochozoa</taxon>
        <taxon>Platyhelminthes</taxon>
        <taxon>Cestoda</taxon>
        <taxon>Eucestoda</taxon>
        <taxon>Diphyllobothriidea</taxon>
        <taxon>Diphyllobothriidae</taxon>
        <taxon>Dibothriocephalus</taxon>
    </lineage>
</organism>
<dbReference type="OrthoDB" id="6268103at2759"/>
<keyword evidence="2" id="KW-1185">Reference proteome</keyword>
<accession>A0A3P7LZG8</accession>
<protein>
    <submittedName>
        <fullName evidence="1">Uncharacterized protein</fullName>
    </submittedName>
</protein>
<dbReference type="AlphaFoldDB" id="A0A3P7LZG8"/>
<gene>
    <name evidence="1" type="ORF">DILT_LOCUS7352</name>
</gene>
<reference evidence="1 2" key="1">
    <citation type="submission" date="2018-11" db="EMBL/GenBank/DDBJ databases">
        <authorList>
            <consortium name="Pathogen Informatics"/>
        </authorList>
    </citation>
    <scope>NUCLEOTIDE SEQUENCE [LARGE SCALE GENOMIC DNA]</scope>
</reference>
<proteinExistence type="predicted"/>
<dbReference type="EMBL" id="UYRU01051639">
    <property type="protein sequence ID" value="VDN11521.1"/>
    <property type="molecule type" value="Genomic_DNA"/>
</dbReference>
<feature type="non-terminal residue" evidence="1">
    <location>
        <position position="1"/>
    </location>
</feature>
<evidence type="ECO:0000313" key="2">
    <source>
        <dbReference type="Proteomes" id="UP000281553"/>
    </source>
</evidence>
<name>A0A3P7LZG8_DIBLA</name>
<evidence type="ECO:0000313" key="1">
    <source>
        <dbReference type="EMBL" id="VDN11521.1"/>
    </source>
</evidence>
<dbReference type="Proteomes" id="UP000281553">
    <property type="component" value="Unassembled WGS sequence"/>
</dbReference>